<keyword evidence="3" id="KW-1185">Reference proteome</keyword>
<proteinExistence type="predicted"/>
<evidence type="ECO:0000256" key="1">
    <source>
        <dbReference type="SAM" id="MobiDB-lite"/>
    </source>
</evidence>
<dbReference type="Proteomes" id="UP001164746">
    <property type="component" value="Chromosome 10"/>
</dbReference>
<name>A0ABY7F3Y9_MYAAR</name>
<dbReference type="EMBL" id="CP111021">
    <property type="protein sequence ID" value="WAR16903.1"/>
    <property type="molecule type" value="Genomic_DNA"/>
</dbReference>
<feature type="compositionally biased region" description="Polar residues" evidence="1">
    <location>
        <begin position="31"/>
        <end position="49"/>
    </location>
</feature>
<accession>A0ABY7F3Y9</accession>
<evidence type="ECO:0000313" key="3">
    <source>
        <dbReference type="Proteomes" id="UP001164746"/>
    </source>
</evidence>
<reference evidence="2" key="1">
    <citation type="submission" date="2022-11" db="EMBL/GenBank/DDBJ databases">
        <title>Centuries of genome instability and evolution in soft-shell clam transmissible cancer (bioRxiv).</title>
        <authorList>
            <person name="Hart S.F.M."/>
            <person name="Yonemitsu M.A."/>
            <person name="Giersch R.M."/>
            <person name="Beal B.F."/>
            <person name="Arriagada G."/>
            <person name="Davis B.W."/>
            <person name="Ostrander E.A."/>
            <person name="Goff S.P."/>
            <person name="Metzger M.J."/>
        </authorList>
    </citation>
    <scope>NUCLEOTIDE SEQUENCE</scope>
    <source>
        <strain evidence="2">MELC-2E11</strain>
        <tissue evidence="2">Siphon/mantle</tissue>
    </source>
</reference>
<sequence>MSVSSNFKKFIRSPRSKNKHSKSRNSKDSDVTSPGGSGQVTSSSASNGMANAKTCANEGNHDQ</sequence>
<feature type="non-terminal residue" evidence="2">
    <location>
        <position position="63"/>
    </location>
</feature>
<feature type="compositionally biased region" description="Basic residues" evidence="1">
    <location>
        <begin position="9"/>
        <end position="24"/>
    </location>
</feature>
<protein>
    <submittedName>
        <fullName evidence="2">Uncharacterized protein</fullName>
    </submittedName>
</protein>
<evidence type="ECO:0000313" key="2">
    <source>
        <dbReference type="EMBL" id="WAR16903.1"/>
    </source>
</evidence>
<organism evidence="2 3">
    <name type="scientific">Mya arenaria</name>
    <name type="common">Soft-shell clam</name>
    <dbReference type="NCBI Taxonomy" id="6604"/>
    <lineage>
        <taxon>Eukaryota</taxon>
        <taxon>Metazoa</taxon>
        <taxon>Spiralia</taxon>
        <taxon>Lophotrochozoa</taxon>
        <taxon>Mollusca</taxon>
        <taxon>Bivalvia</taxon>
        <taxon>Autobranchia</taxon>
        <taxon>Heteroconchia</taxon>
        <taxon>Euheterodonta</taxon>
        <taxon>Imparidentia</taxon>
        <taxon>Neoheterodontei</taxon>
        <taxon>Myida</taxon>
        <taxon>Myoidea</taxon>
        <taxon>Myidae</taxon>
        <taxon>Mya</taxon>
    </lineage>
</organism>
<feature type="region of interest" description="Disordered" evidence="1">
    <location>
        <begin position="1"/>
        <end position="63"/>
    </location>
</feature>
<gene>
    <name evidence="2" type="ORF">MAR_031497</name>
</gene>